<evidence type="ECO:0000313" key="1">
    <source>
        <dbReference type="EMBL" id="MBW86789.1"/>
    </source>
</evidence>
<dbReference type="EMBL" id="GGEC01006306">
    <property type="protein sequence ID" value="MBW86789.1"/>
    <property type="molecule type" value="Transcribed_RNA"/>
</dbReference>
<accession>A0A2P2IZZ4</accession>
<dbReference type="AlphaFoldDB" id="A0A2P2IZZ4"/>
<protein>
    <submittedName>
        <fullName evidence="1">Uncharacterized protein</fullName>
    </submittedName>
</protein>
<sequence length="61" mass="7006">MLECSTLQKHQIDLWYILVGEAWSILRSCLGTMGAEEMKQVKAADIILALREHVLKQYKDS</sequence>
<proteinExistence type="predicted"/>
<organism evidence="1">
    <name type="scientific">Rhizophora mucronata</name>
    <name type="common">Asiatic mangrove</name>
    <dbReference type="NCBI Taxonomy" id="61149"/>
    <lineage>
        <taxon>Eukaryota</taxon>
        <taxon>Viridiplantae</taxon>
        <taxon>Streptophyta</taxon>
        <taxon>Embryophyta</taxon>
        <taxon>Tracheophyta</taxon>
        <taxon>Spermatophyta</taxon>
        <taxon>Magnoliopsida</taxon>
        <taxon>eudicotyledons</taxon>
        <taxon>Gunneridae</taxon>
        <taxon>Pentapetalae</taxon>
        <taxon>rosids</taxon>
        <taxon>fabids</taxon>
        <taxon>Malpighiales</taxon>
        <taxon>Rhizophoraceae</taxon>
        <taxon>Rhizophora</taxon>
    </lineage>
</organism>
<reference evidence="1" key="1">
    <citation type="submission" date="2018-02" db="EMBL/GenBank/DDBJ databases">
        <title>Rhizophora mucronata_Transcriptome.</title>
        <authorList>
            <person name="Meera S.P."/>
            <person name="Sreeshan A."/>
            <person name="Augustine A."/>
        </authorList>
    </citation>
    <scope>NUCLEOTIDE SEQUENCE</scope>
    <source>
        <tissue evidence="1">Leaf</tissue>
    </source>
</reference>
<name>A0A2P2IZZ4_RHIMU</name>